<dbReference type="InParanoid" id="A0A316V601"/>
<keyword evidence="4" id="KW-1185">Reference proteome</keyword>
<dbReference type="EMBL" id="KZ819605">
    <property type="protein sequence ID" value="PWN32902.1"/>
    <property type="molecule type" value="Genomic_DNA"/>
</dbReference>
<feature type="compositionally biased region" description="Basic residues" evidence="1">
    <location>
        <begin position="128"/>
        <end position="138"/>
    </location>
</feature>
<dbReference type="RefSeq" id="XP_025353204.1">
    <property type="nucleotide sequence ID" value="XM_025501109.1"/>
</dbReference>
<feature type="signal peptide" evidence="2">
    <location>
        <begin position="1"/>
        <end position="19"/>
    </location>
</feature>
<name>A0A316V601_9BASI</name>
<sequence length="361" mass="42127">MKSILHILLLLLSFGIANAQWSQPVRRALDPSIDLNRTPSPERSASLNEPQEPALQSTVEDTATTKKPKTAKALRPKSSGKRKLYPTKHQRLRQAYLNRFELHPNDEEKRKSIEEDWQKSVEERRLIHRRSQQRRWQRIRAGNPTEADLRAKNRAQKATDKQGLSPSLDLRVNDDIPDLNVTLSPEDDNDVGNVEDMPSYTPSQSPKNNDDSAKPTKKRRRVEVRSADTKRRKAEYERKRRLAKKYEYENRFSLGKSTEEIAAIENAMTASKAKKKAYRHDYNRRIWSRIKSGQPTAADLILKEKGRQRKAKWDKEHPEESKAQCQRWYYANLEKARMKQRIYRLKKKNANQLQSPSAPSR</sequence>
<protein>
    <recommendedName>
        <fullName evidence="5">HMG box domain-containing protein</fullName>
    </recommendedName>
</protein>
<feature type="compositionally biased region" description="Basic residues" evidence="1">
    <location>
        <begin position="66"/>
        <end position="86"/>
    </location>
</feature>
<evidence type="ECO:0000256" key="2">
    <source>
        <dbReference type="SAM" id="SignalP"/>
    </source>
</evidence>
<dbReference type="GeneID" id="37022890"/>
<feature type="compositionally biased region" description="Basic and acidic residues" evidence="1">
    <location>
        <begin position="223"/>
        <end position="236"/>
    </location>
</feature>
<accession>A0A316V601</accession>
<organism evidence="3 4">
    <name type="scientific">Meira miltonrushii</name>
    <dbReference type="NCBI Taxonomy" id="1280837"/>
    <lineage>
        <taxon>Eukaryota</taxon>
        <taxon>Fungi</taxon>
        <taxon>Dikarya</taxon>
        <taxon>Basidiomycota</taxon>
        <taxon>Ustilaginomycotina</taxon>
        <taxon>Exobasidiomycetes</taxon>
        <taxon>Exobasidiales</taxon>
        <taxon>Brachybasidiaceae</taxon>
        <taxon>Meira</taxon>
    </lineage>
</organism>
<dbReference type="AlphaFoldDB" id="A0A316V601"/>
<proteinExistence type="predicted"/>
<evidence type="ECO:0000313" key="3">
    <source>
        <dbReference type="EMBL" id="PWN32902.1"/>
    </source>
</evidence>
<keyword evidence="2" id="KW-0732">Signal</keyword>
<dbReference type="Proteomes" id="UP000245771">
    <property type="component" value="Unassembled WGS sequence"/>
</dbReference>
<evidence type="ECO:0000256" key="1">
    <source>
        <dbReference type="SAM" id="MobiDB-lite"/>
    </source>
</evidence>
<evidence type="ECO:0000313" key="4">
    <source>
        <dbReference type="Proteomes" id="UP000245771"/>
    </source>
</evidence>
<feature type="chain" id="PRO_5016256556" description="HMG box domain-containing protein" evidence="2">
    <location>
        <begin position="20"/>
        <end position="361"/>
    </location>
</feature>
<feature type="region of interest" description="Disordered" evidence="1">
    <location>
        <begin position="128"/>
        <end position="236"/>
    </location>
</feature>
<feature type="compositionally biased region" description="Polar residues" evidence="1">
    <location>
        <begin position="35"/>
        <end position="61"/>
    </location>
</feature>
<reference evidence="3 4" key="1">
    <citation type="journal article" date="2018" name="Mol. Biol. Evol.">
        <title>Broad Genomic Sampling Reveals a Smut Pathogenic Ancestry of the Fungal Clade Ustilaginomycotina.</title>
        <authorList>
            <person name="Kijpornyongpan T."/>
            <person name="Mondo S.J."/>
            <person name="Barry K."/>
            <person name="Sandor L."/>
            <person name="Lee J."/>
            <person name="Lipzen A."/>
            <person name="Pangilinan J."/>
            <person name="LaButti K."/>
            <person name="Hainaut M."/>
            <person name="Henrissat B."/>
            <person name="Grigoriev I.V."/>
            <person name="Spatafora J.W."/>
            <person name="Aime M.C."/>
        </authorList>
    </citation>
    <scope>NUCLEOTIDE SEQUENCE [LARGE SCALE GENOMIC DNA]</scope>
    <source>
        <strain evidence="3 4">MCA 3882</strain>
    </source>
</reference>
<evidence type="ECO:0008006" key="5">
    <source>
        <dbReference type="Google" id="ProtNLM"/>
    </source>
</evidence>
<gene>
    <name evidence="3" type="ORF">FA14DRAFT_181576</name>
</gene>
<feature type="region of interest" description="Disordered" evidence="1">
    <location>
        <begin position="31"/>
        <end position="86"/>
    </location>
</feature>